<dbReference type="CDD" id="cd05157">
    <property type="entry name" value="ETNK_euk"/>
    <property type="match status" value="1"/>
</dbReference>
<keyword evidence="2" id="KW-1208">Phospholipid metabolism</keyword>
<dbReference type="SUPFAM" id="SSF56112">
    <property type="entry name" value="Protein kinase-like (PK-like)"/>
    <property type="match status" value="1"/>
</dbReference>
<organism evidence="6 7">
    <name type="scientific">Meganyctiphanes norvegica</name>
    <name type="common">Northern krill</name>
    <name type="synonym">Thysanopoda norvegica</name>
    <dbReference type="NCBI Taxonomy" id="48144"/>
    <lineage>
        <taxon>Eukaryota</taxon>
        <taxon>Metazoa</taxon>
        <taxon>Ecdysozoa</taxon>
        <taxon>Arthropoda</taxon>
        <taxon>Crustacea</taxon>
        <taxon>Multicrustacea</taxon>
        <taxon>Malacostraca</taxon>
        <taxon>Eumalacostraca</taxon>
        <taxon>Eucarida</taxon>
        <taxon>Euphausiacea</taxon>
        <taxon>Euphausiidae</taxon>
        <taxon>Meganyctiphanes</taxon>
    </lineage>
</organism>
<dbReference type="EC" id="2.7.1.82" evidence="5"/>
<keyword evidence="1" id="KW-0443">Lipid metabolism</keyword>
<keyword evidence="1" id="KW-0594">Phospholipid biosynthesis</keyword>
<proteinExistence type="inferred from homology"/>
<evidence type="ECO:0000313" key="7">
    <source>
        <dbReference type="Proteomes" id="UP001497623"/>
    </source>
</evidence>
<gene>
    <name evidence="6" type="ORF">MNOR_LOCUS20196</name>
</gene>
<comment type="similarity">
    <text evidence="4">Belongs to the choline/ethanolamine kinase family.</text>
</comment>
<dbReference type="Pfam" id="PF01633">
    <property type="entry name" value="Choline_kinase"/>
    <property type="match status" value="1"/>
</dbReference>
<keyword evidence="1" id="KW-0444">Lipid biosynthesis</keyword>
<accession>A0AAV2R2W8</accession>
<keyword evidence="7" id="KW-1185">Reference proteome</keyword>
<dbReference type="InterPro" id="IPR011009">
    <property type="entry name" value="Kinase-like_dom_sf"/>
</dbReference>
<evidence type="ECO:0000256" key="3">
    <source>
        <dbReference type="ARBA" id="ARBA00037883"/>
    </source>
</evidence>
<dbReference type="GO" id="GO:0005737">
    <property type="term" value="C:cytoplasm"/>
    <property type="evidence" value="ECO:0007669"/>
    <property type="project" value="TreeGrafter"/>
</dbReference>
<name>A0AAV2R2W8_MEGNR</name>
<evidence type="ECO:0000313" key="6">
    <source>
        <dbReference type="EMBL" id="CAL4113795.1"/>
    </source>
</evidence>
<evidence type="ECO:0000256" key="4">
    <source>
        <dbReference type="ARBA" id="ARBA00038211"/>
    </source>
</evidence>
<dbReference type="PANTHER" id="PTHR22603">
    <property type="entry name" value="CHOLINE/ETHANOALAMINE KINASE"/>
    <property type="match status" value="1"/>
</dbReference>
<sequence length="347" mass="40348">MVLELSIEVNGSTYEGLEKGAREIVKHVRPDWKDTELTFKTYTDGITNKLIGVCGENNGDQVLVRVYGNKTELFIDRSAETRNMQILHKAGCGTELYAIFKNGLCYEFIKGKPLEYEDILKEEIWRSIAKKMATMHKIKDNSSEVNVCISRLHQFLDIMPDVMTDAEKQKRLNALGFTKENICKLIDELENHLKALHCPTVLCHNDLLLPNIVWNDTKKDSNFIDYEYAALNYQPVDIANHFNEFAGAENVDYQKYPSKEYQVEWLRCYLAHYNEVSEASVSDDEIELWYVWVNKCCLPSHLLWGIWAFLQAEHSSIDFNFLEYGVTRLQEYQKRKDEVFSLSHSNQ</sequence>
<dbReference type="Gene3D" id="3.90.1200.10">
    <property type="match status" value="1"/>
</dbReference>
<evidence type="ECO:0000256" key="2">
    <source>
        <dbReference type="ARBA" id="ARBA00023264"/>
    </source>
</evidence>
<dbReference type="PANTHER" id="PTHR22603:SF66">
    <property type="entry name" value="ETHANOLAMINE KINASE"/>
    <property type="match status" value="1"/>
</dbReference>
<comment type="caution">
    <text evidence="6">The sequence shown here is derived from an EMBL/GenBank/DDBJ whole genome shotgun (WGS) entry which is preliminary data.</text>
</comment>
<protein>
    <recommendedName>
        <fullName evidence="5">ethanolamine kinase</fullName>
        <ecNumber evidence="5">2.7.1.82</ecNumber>
    </recommendedName>
</protein>
<dbReference type="GO" id="GO:0004305">
    <property type="term" value="F:ethanolamine kinase activity"/>
    <property type="evidence" value="ECO:0007669"/>
    <property type="project" value="UniProtKB-EC"/>
</dbReference>
<comment type="pathway">
    <text evidence="3">Phospholipid metabolism; phosphatidylethanolamine biosynthesis; phosphatidylethanolamine from ethanolamine: step 1/3.</text>
</comment>
<dbReference type="GO" id="GO:0006646">
    <property type="term" value="P:phosphatidylethanolamine biosynthetic process"/>
    <property type="evidence" value="ECO:0007669"/>
    <property type="project" value="TreeGrafter"/>
</dbReference>
<reference evidence="6 7" key="1">
    <citation type="submission" date="2024-05" db="EMBL/GenBank/DDBJ databases">
        <authorList>
            <person name="Wallberg A."/>
        </authorList>
    </citation>
    <scope>NUCLEOTIDE SEQUENCE [LARGE SCALE GENOMIC DNA]</scope>
</reference>
<dbReference type="EMBL" id="CAXKWB010015434">
    <property type="protein sequence ID" value="CAL4113795.1"/>
    <property type="molecule type" value="Genomic_DNA"/>
</dbReference>
<dbReference type="AlphaFoldDB" id="A0AAV2R2W8"/>
<evidence type="ECO:0000256" key="5">
    <source>
        <dbReference type="ARBA" id="ARBA00038874"/>
    </source>
</evidence>
<dbReference type="Proteomes" id="UP001497623">
    <property type="component" value="Unassembled WGS sequence"/>
</dbReference>
<dbReference type="Gene3D" id="3.30.200.20">
    <property type="entry name" value="Phosphorylase Kinase, domain 1"/>
    <property type="match status" value="1"/>
</dbReference>
<evidence type="ECO:0000256" key="1">
    <source>
        <dbReference type="ARBA" id="ARBA00023209"/>
    </source>
</evidence>